<organism evidence="7 8">
    <name type="scientific">Coccomyxa subellipsoidea</name>
    <dbReference type="NCBI Taxonomy" id="248742"/>
    <lineage>
        <taxon>Eukaryota</taxon>
        <taxon>Viridiplantae</taxon>
        <taxon>Chlorophyta</taxon>
        <taxon>core chlorophytes</taxon>
        <taxon>Trebouxiophyceae</taxon>
        <taxon>Trebouxiophyceae incertae sedis</taxon>
        <taxon>Coccomyxaceae</taxon>
        <taxon>Coccomyxa</taxon>
    </lineage>
</organism>
<reference evidence="7 8" key="1">
    <citation type="journal article" date="2024" name="Nat. Commun.">
        <title>Phylogenomics reveals the evolutionary origins of lichenization in chlorophyte algae.</title>
        <authorList>
            <person name="Puginier C."/>
            <person name="Libourel C."/>
            <person name="Otte J."/>
            <person name="Skaloud P."/>
            <person name="Haon M."/>
            <person name="Grisel S."/>
            <person name="Petersen M."/>
            <person name="Berrin J.G."/>
            <person name="Delaux P.M."/>
            <person name="Dal Grande F."/>
            <person name="Keller J."/>
        </authorList>
    </citation>
    <scope>NUCLEOTIDE SEQUENCE [LARGE SCALE GENOMIC DNA]</scope>
    <source>
        <strain evidence="7 8">SAG 216-7</strain>
    </source>
</reference>
<dbReference type="HAMAP" id="MF_01337_B">
    <property type="entry name" value="Ribosomal_uL18_B"/>
    <property type="match status" value="1"/>
</dbReference>
<dbReference type="InterPro" id="IPR057268">
    <property type="entry name" value="Ribosomal_L18"/>
</dbReference>
<evidence type="ECO:0000256" key="1">
    <source>
        <dbReference type="ARBA" id="ARBA00007116"/>
    </source>
</evidence>
<name>A0ABR2YPR9_9CHLO</name>
<dbReference type="Gene3D" id="3.30.420.100">
    <property type="match status" value="1"/>
</dbReference>
<dbReference type="NCBIfam" id="TIGR00060">
    <property type="entry name" value="L18_bact"/>
    <property type="match status" value="1"/>
</dbReference>
<dbReference type="Pfam" id="PF00861">
    <property type="entry name" value="Ribosomal_L18p"/>
    <property type="match status" value="1"/>
</dbReference>
<dbReference type="CDD" id="cd00432">
    <property type="entry name" value="Ribosomal_L18_L5e"/>
    <property type="match status" value="1"/>
</dbReference>
<comment type="similarity">
    <text evidence="1">Belongs to the universal ribosomal protein uL18 family.</text>
</comment>
<keyword evidence="5" id="KW-0687">Ribonucleoprotein</keyword>
<protein>
    <recommendedName>
        <fullName evidence="6">Large ribosomal subunit protein uL18c</fullName>
    </recommendedName>
</protein>
<gene>
    <name evidence="7" type="ORF">WJX75_003240</name>
</gene>
<dbReference type="InterPro" id="IPR005484">
    <property type="entry name" value="Ribosomal_uL18_bac/plant/anim"/>
</dbReference>
<comment type="caution">
    <text evidence="7">The sequence shown here is derived from an EMBL/GenBank/DDBJ whole genome shotgun (WGS) entry which is preliminary data.</text>
</comment>
<dbReference type="Proteomes" id="UP001491310">
    <property type="component" value="Unassembled WGS sequence"/>
</dbReference>
<keyword evidence="8" id="KW-1185">Reference proteome</keyword>
<keyword evidence="2" id="KW-0699">rRNA-binding</keyword>
<keyword evidence="4" id="KW-0689">Ribosomal protein</keyword>
<evidence type="ECO:0000313" key="8">
    <source>
        <dbReference type="Proteomes" id="UP001491310"/>
    </source>
</evidence>
<proteinExistence type="inferred from homology"/>
<evidence type="ECO:0000256" key="5">
    <source>
        <dbReference type="ARBA" id="ARBA00023274"/>
    </source>
</evidence>
<sequence length="163" mass="17694">MQAGPSTIAGQPKFRTGTTLVLQRHSSTLKAGLRRSLWCEAAQATRKERTQRRHQSVRNKVEGRSERPRLAVYRSNNHIYAQVIDDSIGNTLVAASTLTPEIREKLNGGGAGNKGAAELVGRKIGELCLEQNISTVSFDRGGNIYHGRVKALADAAREAGLGF</sequence>
<evidence type="ECO:0000256" key="6">
    <source>
        <dbReference type="ARBA" id="ARBA00035303"/>
    </source>
</evidence>
<dbReference type="InterPro" id="IPR004389">
    <property type="entry name" value="Ribosomal_uL18_bac-type"/>
</dbReference>
<evidence type="ECO:0000256" key="4">
    <source>
        <dbReference type="ARBA" id="ARBA00022980"/>
    </source>
</evidence>
<dbReference type="PANTHER" id="PTHR12899">
    <property type="entry name" value="39S RIBOSOMAL PROTEIN L18, MITOCHONDRIAL"/>
    <property type="match status" value="1"/>
</dbReference>
<dbReference type="PANTHER" id="PTHR12899:SF3">
    <property type="entry name" value="LARGE RIBOSOMAL SUBUNIT PROTEIN UL18M"/>
    <property type="match status" value="1"/>
</dbReference>
<evidence type="ECO:0000256" key="3">
    <source>
        <dbReference type="ARBA" id="ARBA00022884"/>
    </source>
</evidence>
<dbReference type="SUPFAM" id="SSF53137">
    <property type="entry name" value="Translational machinery components"/>
    <property type="match status" value="1"/>
</dbReference>
<accession>A0ABR2YPR9</accession>
<dbReference type="EMBL" id="JALJOT010000007">
    <property type="protein sequence ID" value="KAK9908812.1"/>
    <property type="molecule type" value="Genomic_DNA"/>
</dbReference>
<keyword evidence="3" id="KW-0694">RNA-binding</keyword>
<evidence type="ECO:0000256" key="2">
    <source>
        <dbReference type="ARBA" id="ARBA00022730"/>
    </source>
</evidence>
<evidence type="ECO:0000313" key="7">
    <source>
        <dbReference type="EMBL" id="KAK9908812.1"/>
    </source>
</evidence>